<proteinExistence type="inferred from homology"/>
<evidence type="ECO:0000256" key="2">
    <source>
        <dbReference type="ARBA" id="ARBA00022801"/>
    </source>
</evidence>
<dbReference type="InterPro" id="IPR002925">
    <property type="entry name" value="Dienelactn_hydro"/>
</dbReference>
<dbReference type="Gene3D" id="3.40.50.1820">
    <property type="entry name" value="alpha/beta hydrolase"/>
    <property type="match status" value="1"/>
</dbReference>
<feature type="domain" description="BD-FAE-like" evidence="4">
    <location>
        <begin position="47"/>
        <end position="160"/>
    </location>
</feature>
<name>H6RHZ7_9BACT</name>
<evidence type="ECO:0000259" key="3">
    <source>
        <dbReference type="Pfam" id="PF01738"/>
    </source>
</evidence>
<dbReference type="PANTHER" id="PTHR48081">
    <property type="entry name" value="AB HYDROLASE SUPERFAMILY PROTEIN C4A8.06C"/>
    <property type="match status" value="1"/>
</dbReference>
<dbReference type="InterPro" id="IPR002168">
    <property type="entry name" value="Lipase_GDXG_HIS_AS"/>
</dbReference>
<dbReference type="InterPro" id="IPR050300">
    <property type="entry name" value="GDXG_lipolytic_enzyme"/>
</dbReference>
<dbReference type="Pfam" id="PF20434">
    <property type="entry name" value="BD-FAE"/>
    <property type="match status" value="1"/>
</dbReference>
<reference evidence="5" key="1">
    <citation type="journal article" date="2012" name="Environ. Microbiol.">
        <title>Genomic content of uncultured Bacteroidetes from contrasting oceanic provinces in the North Atlantic Ocean.</title>
        <authorList>
            <person name="Gomez-Pereira P.R."/>
            <person name="Schuler M."/>
            <person name="Fuchs B.M."/>
            <person name="Bennke C."/>
            <person name="Teeling H."/>
            <person name="Waldmann J."/>
            <person name="Richter M."/>
            <person name="Barbe V."/>
            <person name="Bataille E."/>
            <person name="Glockner F.O."/>
            <person name="Amann R."/>
        </authorList>
    </citation>
    <scope>NUCLEOTIDE SEQUENCE</scope>
</reference>
<accession>H6RHZ7</accession>
<sequence>MKINLFFVVFIYSLFKFNVYAQNSVVVIKPSFQVYKTVNSTALNLYIYKPLDFDASEIYNCVVFFHGGGWNNGSPKSFRRQSMYLASRGMIAISVEYRLKNTHGTTPQDAVEDAKSAIRFVRQHANELNIDPNTITAGGGSAGGHLAASCALLPKFDSPNEDLAVSSLPNALILLNPVVDLGPGNYAHKRFGERYIDLSPIDNIVAGAPPSIILVGTKDRIVPVKMVQSFKEKMEAVGSRCDLVLYEDQAHAFFAKKPIKYFIETTDEIDKFLVSLGFLNGKSTINNQY</sequence>
<evidence type="ECO:0000313" key="5">
    <source>
        <dbReference type="EMBL" id="CCG00658.1"/>
    </source>
</evidence>
<dbReference type="GO" id="GO:0004806">
    <property type="term" value="F:triacylglycerol lipase activity"/>
    <property type="evidence" value="ECO:0007669"/>
    <property type="project" value="TreeGrafter"/>
</dbReference>
<dbReference type="SUPFAM" id="SSF53474">
    <property type="entry name" value="alpha/beta-Hydrolases"/>
    <property type="match status" value="1"/>
</dbReference>
<dbReference type="Pfam" id="PF01738">
    <property type="entry name" value="DLH"/>
    <property type="match status" value="1"/>
</dbReference>
<dbReference type="AlphaFoldDB" id="H6RHZ7"/>
<dbReference type="InterPro" id="IPR049492">
    <property type="entry name" value="BD-FAE-like_dom"/>
</dbReference>
<dbReference type="PROSITE" id="PS01173">
    <property type="entry name" value="LIPASE_GDXG_HIS"/>
    <property type="match status" value="1"/>
</dbReference>
<dbReference type="PANTHER" id="PTHR48081:SF30">
    <property type="entry name" value="ACETYL-HYDROLASE LIPR-RELATED"/>
    <property type="match status" value="1"/>
</dbReference>
<keyword evidence="2" id="KW-0378">Hydrolase</keyword>
<comment type="similarity">
    <text evidence="1">Belongs to the 'GDXG' lipolytic enzyme family.</text>
</comment>
<evidence type="ECO:0000256" key="1">
    <source>
        <dbReference type="ARBA" id="ARBA00010515"/>
    </source>
</evidence>
<gene>
    <name evidence="5" type="ORF">VIS_S3DLC50024</name>
</gene>
<evidence type="ECO:0000259" key="4">
    <source>
        <dbReference type="Pfam" id="PF20434"/>
    </source>
</evidence>
<dbReference type="InterPro" id="IPR029058">
    <property type="entry name" value="AB_hydrolase_fold"/>
</dbReference>
<protein>
    <submittedName>
        <fullName evidence="5">Lipase, putative esterase</fullName>
    </submittedName>
</protein>
<reference evidence="5" key="2">
    <citation type="submission" date="2012-02" db="EMBL/GenBank/DDBJ databases">
        <authorList>
            <person name="Genoscope - CEA"/>
        </authorList>
    </citation>
    <scope>NUCLEOTIDE SEQUENCE</scope>
</reference>
<dbReference type="EMBL" id="FO117614">
    <property type="protein sequence ID" value="CCG00658.1"/>
    <property type="molecule type" value="Genomic_DNA"/>
</dbReference>
<organism evidence="5">
    <name type="scientific">uncultured Flavobacteriia bacterium</name>
    <dbReference type="NCBI Taxonomy" id="212695"/>
    <lineage>
        <taxon>Bacteria</taxon>
        <taxon>Pseudomonadati</taxon>
        <taxon>Bacteroidota</taxon>
        <taxon>Flavobacteriia</taxon>
        <taxon>environmental samples</taxon>
    </lineage>
</organism>
<feature type="domain" description="Dienelactone hydrolase" evidence="3">
    <location>
        <begin position="203"/>
        <end position="261"/>
    </location>
</feature>